<reference evidence="1" key="1">
    <citation type="journal article" date="2019" name="Database">
        <title>The radish genome database (RadishGD): an integrated information resource for radish genomics.</title>
        <authorList>
            <person name="Yu H.J."/>
            <person name="Baek S."/>
            <person name="Lee Y.J."/>
            <person name="Cho A."/>
            <person name="Mun J.H."/>
        </authorList>
    </citation>
    <scope>NUCLEOTIDE SEQUENCE [LARGE SCALE GENOMIC DNA]</scope>
    <source>
        <strain evidence="1">cv. WK10039</strain>
    </source>
</reference>
<dbReference type="GeneID" id="108850761"/>
<dbReference type="OrthoDB" id="1021895at2759"/>
<protein>
    <submittedName>
        <fullName evidence="2">F-box/kelch-repeat protein At2g41360</fullName>
    </submittedName>
</protein>
<gene>
    <name evidence="2" type="primary">LOC108850761</name>
</gene>
<dbReference type="RefSeq" id="XP_018479741.1">
    <property type="nucleotide sequence ID" value="XM_018624239.1"/>
</dbReference>
<accession>A0A6J0N6L5</accession>
<name>A0A6J0N6L5_RAPSA</name>
<organism evidence="1 2">
    <name type="scientific">Raphanus sativus</name>
    <name type="common">Radish</name>
    <name type="synonym">Raphanus raphanistrum var. sativus</name>
    <dbReference type="NCBI Taxonomy" id="3726"/>
    <lineage>
        <taxon>Eukaryota</taxon>
        <taxon>Viridiplantae</taxon>
        <taxon>Streptophyta</taxon>
        <taxon>Embryophyta</taxon>
        <taxon>Tracheophyta</taxon>
        <taxon>Spermatophyta</taxon>
        <taxon>Magnoliopsida</taxon>
        <taxon>eudicotyledons</taxon>
        <taxon>Gunneridae</taxon>
        <taxon>Pentapetalae</taxon>
        <taxon>rosids</taxon>
        <taxon>malvids</taxon>
        <taxon>Brassicales</taxon>
        <taxon>Brassicaceae</taxon>
        <taxon>Brassiceae</taxon>
        <taxon>Raphanus</taxon>
    </lineage>
</organism>
<evidence type="ECO:0000313" key="1">
    <source>
        <dbReference type="Proteomes" id="UP000504610"/>
    </source>
</evidence>
<proteinExistence type="predicted"/>
<keyword evidence="1" id="KW-1185">Reference proteome</keyword>
<dbReference type="AlphaFoldDB" id="A0A6J0N6L5"/>
<dbReference type="Proteomes" id="UP000504610">
    <property type="component" value="Chromosome 4"/>
</dbReference>
<reference evidence="2" key="2">
    <citation type="submission" date="2025-08" db="UniProtKB">
        <authorList>
            <consortium name="RefSeq"/>
        </authorList>
    </citation>
    <scope>IDENTIFICATION</scope>
    <source>
        <tissue evidence="2">Leaf</tissue>
    </source>
</reference>
<dbReference type="KEGG" id="rsz:108850761"/>
<sequence>MPQCTCPKGQEKVPPRMWYRSNFNIITASLDLKIYRVEASEISVYNPREGEGVEMVHIVSKRLAESNNPREGRRMERLHKAMDWVCAVENVLYACYDSRGLMWFDTKVKVWRSVVMSLYALEACRYAKHAVAEYEGKLAIFQLIKHGRVENTKSVKMSLFSFHRVGERILGKIEWSGIVATDPSLSRFSHCLGMII</sequence>
<evidence type="ECO:0000313" key="2">
    <source>
        <dbReference type="RefSeq" id="XP_018479741.1"/>
    </source>
</evidence>